<dbReference type="Gene3D" id="3.40.120.10">
    <property type="entry name" value="Alpha-D-Glucose-1,6-Bisphosphate, subunit A, domain 3"/>
    <property type="match status" value="3"/>
</dbReference>
<dbReference type="PANTHER" id="PTHR45745">
    <property type="entry name" value="PHOSPHOMANNOMUTASE 45A"/>
    <property type="match status" value="1"/>
</dbReference>
<evidence type="ECO:0000256" key="11">
    <source>
        <dbReference type="RuleBase" id="RU004326"/>
    </source>
</evidence>
<keyword evidence="7 11" id="KW-0479">Metal-binding</keyword>
<keyword evidence="16" id="KW-1185">Reference proteome</keyword>
<dbReference type="GO" id="GO:0008973">
    <property type="term" value="F:phosphopentomutase activity"/>
    <property type="evidence" value="ECO:0007669"/>
    <property type="project" value="TreeGrafter"/>
</dbReference>
<keyword evidence="10" id="KW-0119">Carbohydrate metabolism</keyword>
<comment type="caution">
    <text evidence="15">The sequence shown here is derived from an EMBL/GenBank/DDBJ whole genome shotgun (WGS) entry which is preliminary data.</text>
</comment>
<feature type="domain" description="Alpha-D-phosphohexomutase alpha/beta/alpha" evidence="12">
    <location>
        <begin position="41"/>
        <end position="179"/>
    </location>
</feature>
<dbReference type="PANTHER" id="PTHR45745:SF1">
    <property type="entry name" value="PHOSPHOGLUCOMUTASE 2B-RELATED"/>
    <property type="match status" value="1"/>
</dbReference>
<dbReference type="AlphaFoldDB" id="A0AA43QIA0"/>
<evidence type="ECO:0000256" key="5">
    <source>
        <dbReference type="ARBA" id="ARBA00022526"/>
    </source>
</evidence>
<dbReference type="InterPro" id="IPR016066">
    <property type="entry name" value="A-D-PHexomutase_CS"/>
</dbReference>
<dbReference type="CDD" id="cd05799">
    <property type="entry name" value="PGM2"/>
    <property type="match status" value="1"/>
</dbReference>
<evidence type="ECO:0000313" key="16">
    <source>
        <dbReference type="Proteomes" id="UP001161017"/>
    </source>
</evidence>
<name>A0AA43QIA0_9LECA</name>
<evidence type="ECO:0000256" key="8">
    <source>
        <dbReference type="ARBA" id="ARBA00022842"/>
    </source>
</evidence>
<dbReference type="Pfam" id="PF02879">
    <property type="entry name" value="PGM_PMM_II"/>
    <property type="match status" value="1"/>
</dbReference>
<gene>
    <name evidence="15" type="ORF">OHK93_000350</name>
</gene>
<evidence type="ECO:0000256" key="10">
    <source>
        <dbReference type="ARBA" id="ARBA00023277"/>
    </source>
</evidence>
<dbReference type="GO" id="GO:0005634">
    <property type="term" value="C:nucleus"/>
    <property type="evidence" value="ECO:0007669"/>
    <property type="project" value="TreeGrafter"/>
</dbReference>
<dbReference type="InterPro" id="IPR005845">
    <property type="entry name" value="A-D-PHexomutase_a/b/a-II"/>
</dbReference>
<keyword evidence="6" id="KW-0597">Phosphoprotein</keyword>
<dbReference type="EMBL" id="JAPUFD010000001">
    <property type="protein sequence ID" value="MDI1485213.1"/>
    <property type="molecule type" value="Genomic_DNA"/>
</dbReference>
<evidence type="ECO:0000259" key="12">
    <source>
        <dbReference type="Pfam" id="PF02878"/>
    </source>
</evidence>
<evidence type="ECO:0000256" key="7">
    <source>
        <dbReference type="ARBA" id="ARBA00022723"/>
    </source>
</evidence>
<sequence>MENLAQEWLRLDRNPATRSEIQRLLAEKDHHGLEDRLSNRLAFGTAGLRARMGAGFSRINDLTIIQTSQGLASYLFREDEDVVSAGIVIGYDARHNSKHFAELAAAVFVTKGIKVWWYEDLVHTPLVSYGVQSKGASAGIMISASHNPGYDNGYKVYGRGGCQINTPVDCKIADSILQNLEPITWDPQVAIASDKRICVKAELTLEYLASLQSLFDMYHWHDSSSRTFPSFVYTPMHGVGLEFMSCALEKLGLKGATERMLIVEEQAKPDPDFPTVRYPNPEEEGALSLAKDTGDRNNVTLIIANDPDADRLAVAEKVGGTWIQLTGDQTGILLASFILSERVKLIEKSEIGRPMEETTVLTTAVSSSMLAELASHYSVKFEETLTGFKWLGQSALEGSLQGDETLFAYEEALGYMFPSIVRDKDGIAAACIFLAACKIWQSPYAELQRLYAQFGYYVTTNTYWRSPNVEATSQAFERIRASGSPHPYLVAGQRVLRWRDLTTGVLGVQGQFPRNSP</sequence>
<evidence type="ECO:0000256" key="3">
    <source>
        <dbReference type="ARBA" id="ARBA00010231"/>
    </source>
</evidence>
<accession>A0AA43QIA0</accession>
<evidence type="ECO:0000256" key="2">
    <source>
        <dbReference type="ARBA" id="ARBA00004496"/>
    </source>
</evidence>
<feature type="domain" description="Alpha-D-phosphohexomutase alpha/beta/alpha" evidence="13">
    <location>
        <begin position="207"/>
        <end position="319"/>
    </location>
</feature>
<dbReference type="Pfam" id="PF02878">
    <property type="entry name" value="PGM_PMM_I"/>
    <property type="match status" value="1"/>
</dbReference>
<organism evidence="15 16">
    <name type="scientific">Ramalina farinacea</name>
    <dbReference type="NCBI Taxonomy" id="258253"/>
    <lineage>
        <taxon>Eukaryota</taxon>
        <taxon>Fungi</taxon>
        <taxon>Dikarya</taxon>
        <taxon>Ascomycota</taxon>
        <taxon>Pezizomycotina</taxon>
        <taxon>Lecanoromycetes</taxon>
        <taxon>OSLEUM clade</taxon>
        <taxon>Lecanoromycetidae</taxon>
        <taxon>Lecanorales</taxon>
        <taxon>Lecanorineae</taxon>
        <taxon>Ramalinaceae</taxon>
        <taxon>Ramalina</taxon>
    </lineage>
</organism>
<dbReference type="InterPro" id="IPR005844">
    <property type="entry name" value="A-D-PHexomutase_a/b/a-I"/>
</dbReference>
<dbReference type="GO" id="GO:0006166">
    <property type="term" value="P:purine ribonucleoside salvage"/>
    <property type="evidence" value="ECO:0007669"/>
    <property type="project" value="TreeGrafter"/>
</dbReference>
<evidence type="ECO:0000256" key="4">
    <source>
        <dbReference type="ARBA" id="ARBA00022490"/>
    </source>
</evidence>
<comment type="subcellular location">
    <subcellularLocation>
        <location evidence="2">Cytoplasm</location>
    </subcellularLocation>
</comment>
<reference evidence="15" key="1">
    <citation type="journal article" date="2023" name="Genome Biol. Evol.">
        <title>First Whole Genome Sequence and Flow Cytometry Genome Size Data for the Lichen-Forming Fungus Ramalina farinacea (Ascomycota).</title>
        <authorList>
            <person name="Llewellyn T."/>
            <person name="Mian S."/>
            <person name="Hill R."/>
            <person name="Leitch I.J."/>
            <person name="Gaya E."/>
        </authorList>
    </citation>
    <scope>NUCLEOTIDE SEQUENCE</scope>
    <source>
        <strain evidence="15">LIQ254RAFAR</strain>
    </source>
</reference>
<dbReference type="Pfam" id="PF02880">
    <property type="entry name" value="PGM_PMM_III"/>
    <property type="match status" value="1"/>
</dbReference>
<dbReference type="InterPro" id="IPR005846">
    <property type="entry name" value="A-D-PHexomutase_a/b/a-III"/>
</dbReference>
<evidence type="ECO:0000259" key="14">
    <source>
        <dbReference type="Pfam" id="PF02880"/>
    </source>
</evidence>
<evidence type="ECO:0000259" key="13">
    <source>
        <dbReference type="Pfam" id="PF02879"/>
    </source>
</evidence>
<dbReference type="GO" id="GO:0000287">
    <property type="term" value="F:magnesium ion binding"/>
    <property type="evidence" value="ECO:0007669"/>
    <property type="project" value="InterPro"/>
</dbReference>
<evidence type="ECO:0000256" key="1">
    <source>
        <dbReference type="ARBA" id="ARBA00001946"/>
    </source>
</evidence>
<keyword evidence="4" id="KW-0963">Cytoplasm</keyword>
<dbReference type="Proteomes" id="UP001161017">
    <property type="component" value="Unassembled WGS sequence"/>
</dbReference>
<feature type="domain" description="Alpha-D-phosphohexomutase alpha/beta/alpha" evidence="14">
    <location>
        <begin position="327"/>
        <end position="451"/>
    </location>
</feature>
<keyword evidence="9" id="KW-0413">Isomerase</keyword>
<protein>
    <recommendedName>
        <fullName evidence="17">Phosphoglucomutase</fullName>
    </recommendedName>
</protein>
<evidence type="ECO:0000313" key="15">
    <source>
        <dbReference type="EMBL" id="MDI1485213.1"/>
    </source>
</evidence>
<dbReference type="SUPFAM" id="SSF53738">
    <property type="entry name" value="Phosphoglucomutase, first 3 domains"/>
    <property type="match status" value="3"/>
</dbReference>
<dbReference type="InterPro" id="IPR016055">
    <property type="entry name" value="A-D-PHexomutase_a/b/a-I/II/III"/>
</dbReference>
<dbReference type="PROSITE" id="PS00710">
    <property type="entry name" value="PGM_PMM"/>
    <property type="match status" value="1"/>
</dbReference>
<keyword evidence="5" id="KW-0313">Glucose metabolism</keyword>
<evidence type="ECO:0000256" key="9">
    <source>
        <dbReference type="ARBA" id="ARBA00023235"/>
    </source>
</evidence>
<dbReference type="FunFam" id="3.40.120.10:FF:000035">
    <property type="entry name" value="Pgm3p"/>
    <property type="match status" value="1"/>
</dbReference>
<evidence type="ECO:0008006" key="17">
    <source>
        <dbReference type="Google" id="ProtNLM"/>
    </source>
</evidence>
<dbReference type="GO" id="GO:0005737">
    <property type="term" value="C:cytoplasm"/>
    <property type="evidence" value="ECO:0007669"/>
    <property type="project" value="UniProtKB-SubCell"/>
</dbReference>
<comment type="cofactor">
    <cofactor evidence="1">
        <name>Mg(2+)</name>
        <dbReference type="ChEBI" id="CHEBI:18420"/>
    </cofactor>
</comment>
<evidence type="ECO:0000256" key="6">
    <source>
        <dbReference type="ARBA" id="ARBA00022553"/>
    </source>
</evidence>
<dbReference type="GO" id="GO:0006006">
    <property type="term" value="P:glucose metabolic process"/>
    <property type="evidence" value="ECO:0007669"/>
    <property type="project" value="UniProtKB-KW"/>
</dbReference>
<comment type="similarity">
    <text evidence="3 11">Belongs to the phosphohexose mutase family.</text>
</comment>
<keyword evidence="8 11" id="KW-0460">Magnesium</keyword>
<proteinExistence type="inferred from homology"/>